<sequence length="88" mass="9859">MDLQLRVVLERQANPLPRNSASRTSLMSSSCVISGPDRTHTRENSREEAAVFPVVAALRQRRCSGQEENPAMLRLAEVRMALLEAQRV</sequence>
<dbReference type="AlphaFoldDB" id="A0AAV9RP91"/>
<keyword evidence="3" id="KW-1185">Reference proteome</keyword>
<feature type="compositionally biased region" description="Polar residues" evidence="1">
    <location>
        <begin position="17"/>
        <end position="32"/>
    </location>
</feature>
<name>A0AAV9RP91_9TELE</name>
<comment type="caution">
    <text evidence="2">The sequence shown here is derived from an EMBL/GenBank/DDBJ whole genome shotgun (WGS) entry which is preliminary data.</text>
</comment>
<evidence type="ECO:0000256" key="1">
    <source>
        <dbReference type="SAM" id="MobiDB-lite"/>
    </source>
</evidence>
<proteinExistence type="predicted"/>
<protein>
    <submittedName>
        <fullName evidence="2">Uncharacterized protein</fullName>
    </submittedName>
</protein>
<feature type="compositionally biased region" description="Basic and acidic residues" evidence="1">
    <location>
        <begin position="37"/>
        <end position="47"/>
    </location>
</feature>
<dbReference type="EMBL" id="JAHHUM010001522">
    <property type="protein sequence ID" value="KAK5610853.1"/>
    <property type="molecule type" value="Genomic_DNA"/>
</dbReference>
<evidence type="ECO:0000313" key="2">
    <source>
        <dbReference type="EMBL" id="KAK5610853.1"/>
    </source>
</evidence>
<dbReference type="Proteomes" id="UP001311232">
    <property type="component" value="Unassembled WGS sequence"/>
</dbReference>
<evidence type="ECO:0000313" key="3">
    <source>
        <dbReference type="Proteomes" id="UP001311232"/>
    </source>
</evidence>
<feature type="region of interest" description="Disordered" evidence="1">
    <location>
        <begin position="13"/>
        <end position="47"/>
    </location>
</feature>
<accession>A0AAV9RP91</accession>
<organism evidence="2 3">
    <name type="scientific">Crenichthys baileyi</name>
    <name type="common">White River springfish</name>
    <dbReference type="NCBI Taxonomy" id="28760"/>
    <lineage>
        <taxon>Eukaryota</taxon>
        <taxon>Metazoa</taxon>
        <taxon>Chordata</taxon>
        <taxon>Craniata</taxon>
        <taxon>Vertebrata</taxon>
        <taxon>Euteleostomi</taxon>
        <taxon>Actinopterygii</taxon>
        <taxon>Neopterygii</taxon>
        <taxon>Teleostei</taxon>
        <taxon>Neoteleostei</taxon>
        <taxon>Acanthomorphata</taxon>
        <taxon>Ovalentaria</taxon>
        <taxon>Atherinomorphae</taxon>
        <taxon>Cyprinodontiformes</taxon>
        <taxon>Goodeidae</taxon>
        <taxon>Crenichthys</taxon>
    </lineage>
</organism>
<reference evidence="2 3" key="1">
    <citation type="submission" date="2021-06" db="EMBL/GenBank/DDBJ databases">
        <authorList>
            <person name="Palmer J.M."/>
        </authorList>
    </citation>
    <scope>NUCLEOTIDE SEQUENCE [LARGE SCALE GENOMIC DNA]</scope>
    <source>
        <strain evidence="2 3">MEX-2019</strain>
        <tissue evidence="2">Muscle</tissue>
    </source>
</reference>
<gene>
    <name evidence="2" type="ORF">CRENBAI_025357</name>
</gene>